<dbReference type="InterPro" id="IPR029069">
    <property type="entry name" value="HotDog_dom_sf"/>
</dbReference>
<dbReference type="Gene3D" id="3.10.129.10">
    <property type="entry name" value="Hotdog Thioesterase"/>
    <property type="match status" value="1"/>
</dbReference>
<keyword evidence="2" id="KW-1185">Reference proteome</keyword>
<protein>
    <submittedName>
        <fullName evidence="1">DUF4442 domain-containing protein</fullName>
    </submittedName>
</protein>
<proteinExistence type="predicted"/>
<dbReference type="Proteomes" id="UP001156601">
    <property type="component" value="Unassembled WGS sequence"/>
</dbReference>
<name>A0AA37T297_9ALTE</name>
<comment type="caution">
    <text evidence="1">The sequence shown here is derived from an EMBL/GenBank/DDBJ whole genome shotgun (WGS) entry which is preliminary data.</text>
</comment>
<reference evidence="1" key="2">
    <citation type="submission" date="2023-01" db="EMBL/GenBank/DDBJ databases">
        <title>Draft genome sequence of Agaribacter marinus strain NBRC 110023.</title>
        <authorList>
            <person name="Sun Q."/>
            <person name="Mori K."/>
        </authorList>
    </citation>
    <scope>NUCLEOTIDE SEQUENCE</scope>
    <source>
        <strain evidence="1">NBRC 110023</strain>
    </source>
</reference>
<gene>
    <name evidence="1" type="ORF">GCM10007852_35380</name>
</gene>
<accession>A0AA37T297</accession>
<evidence type="ECO:0000313" key="2">
    <source>
        <dbReference type="Proteomes" id="UP001156601"/>
    </source>
</evidence>
<dbReference type="AlphaFoldDB" id="A0AA37T297"/>
<sequence length="179" mass="21045">MLSWLSLREAKRFVKQHQKGKETFKTRCIRRAFNFIPNHYFSGGRVIYLSPCMTKGIVTLPYCYRTINVFGNFFGGSMFAGTDPMGMALTFLNINWKKYVPIDKTTTIKYIRPGKRRLYAILELFDEEKETMNQSLELTGHYLYTCSIDIVDANMKKYAQVDKVVHIECKQRLKNRIRK</sequence>
<organism evidence="1 2">
    <name type="scientific">Agaribacter marinus</name>
    <dbReference type="NCBI Taxonomy" id="1431249"/>
    <lineage>
        <taxon>Bacteria</taxon>
        <taxon>Pseudomonadati</taxon>
        <taxon>Pseudomonadota</taxon>
        <taxon>Gammaproteobacteria</taxon>
        <taxon>Alteromonadales</taxon>
        <taxon>Alteromonadaceae</taxon>
        <taxon>Agaribacter</taxon>
    </lineage>
</organism>
<dbReference type="EMBL" id="BSOT01000011">
    <property type="protein sequence ID" value="GLR72630.1"/>
    <property type="molecule type" value="Genomic_DNA"/>
</dbReference>
<dbReference type="SUPFAM" id="SSF54637">
    <property type="entry name" value="Thioesterase/thiol ester dehydrase-isomerase"/>
    <property type="match status" value="1"/>
</dbReference>
<dbReference type="RefSeq" id="WP_284219041.1">
    <property type="nucleotide sequence ID" value="NZ_BSOT01000011.1"/>
</dbReference>
<evidence type="ECO:0000313" key="1">
    <source>
        <dbReference type="EMBL" id="GLR72630.1"/>
    </source>
</evidence>
<reference evidence="1" key="1">
    <citation type="journal article" date="2014" name="Int. J. Syst. Evol. Microbiol.">
        <title>Complete genome sequence of Corynebacterium casei LMG S-19264T (=DSM 44701T), isolated from a smear-ripened cheese.</title>
        <authorList>
            <consortium name="US DOE Joint Genome Institute (JGI-PGF)"/>
            <person name="Walter F."/>
            <person name="Albersmeier A."/>
            <person name="Kalinowski J."/>
            <person name="Ruckert C."/>
        </authorList>
    </citation>
    <scope>NUCLEOTIDE SEQUENCE</scope>
    <source>
        <strain evidence="1">NBRC 110023</strain>
    </source>
</reference>